<proteinExistence type="predicted"/>
<dbReference type="AlphaFoldDB" id="A0A1Y1RTS9"/>
<gene>
    <name evidence="1" type="ORF">B4O97_16940</name>
</gene>
<accession>A0A1Y1RTS9</accession>
<evidence type="ECO:0000313" key="1">
    <source>
        <dbReference type="EMBL" id="ORC31200.1"/>
    </source>
</evidence>
<comment type="caution">
    <text evidence="1">The sequence shown here is derived from an EMBL/GenBank/DDBJ whole genome shotgun (WGS) entry which is preliminary data.</text>
</comment>
<dbReference type="OrthoDB" id="350586at2"/>
<name>A0A1Y1RTS9_9SPIO</name>
<reference evidence="1 2" key="1">
    <citation type="submission" date="2017-03" db="EMBL/GenBank/DDBJ databases">
        <title>Draft Genome sequence of Marispirochaeta sp. strain JC444.</title>
        <authorList>
            <person name="Shivani Y."/>
            <person name="Subhash Y."/>
            <person name="Sasikala C."/>
            <person name="Ramana C."/>
        </authorList>
    </citation>
    <scope>NUCLEOTIDE SEQUENCE [LARGE SCALE GENOMIC DNA]</scope>
    <source>
        <strain evidence="1 2">JC444</strain>
    </source>
</reference>
<evidence type="ECO:0000313" key="2">
    <source>
        <dbReference type="Proteomes" id="UP000192343"/>
    </source>
</evidence>
<dbReference type="STRING" id="1963862.B4O97_16940"/>
<dbReference type="EMBL" id="MWQY01000025">
    <property type="protein sequence ID" value="ORC31200.1"/>
    <property type="molecule type" value="Genomic_DNA"/>
</dbReference>
<sequence>MKQQEYMFTIGFSGNTAIVDGAAMKKYGKMGIDELVDRGLFKPALAAAFFAGDTEALNRVRDAYNNTAGTDFEGYEQIMRVFGLDPAPENLEKVKVLS</sequence>
<keyword evidence="2" id="KW-1185">Reference proteome</keyword>
<protein>
    <submittedName>
        <fullName evidence="1">Uncharacterized protein</fullName>
    </submittedName>
</protein>
<dbReference type="Proteomes" id="UP000192343">
    <property type="component" value="Unassembled WGS sequence"/>
</dbReference>
<dbReference type="RefSeq" id="WP_083052690.1">
    <property type="nucleotide sequence ID" value="NZ_CAXXQO010000003.1"/>
</dbReference>
<organism evidence="1 2">
    <name type="scientific">Marispirochaeta aestuarii</name>
    <dbReference type="NCBI Taxonomy" id="1963862"/>
    <lineage>
        <taxon>Bacteria</taxon>
        <taxon>Pseudomonadati</taxon>
        <taxon>Spirochaetota</taxon>
        <taxon>Spirochaetia</taxon>
        <taxon>Spirochaetales</taxon>
        <taxon>Spirochaetaceae</taxon>
        <taxon>Marispirochaeta</taxon>
    </lineage>
</organism>